<protein>
    <submittedName>
        <fullName evidence="2">Uncharacterized protein</fullName>
    </submittedName>
</protein>
<gene>
    <name evidence="2" type="ORF">SY85_10435</name>
</gene>
<reference evidence="2 3" key="2">
    <citation type="journal article" date="2016" name="Int. J. Syst. Evol. Microbiol.">
        <title>Flavisolibacter tropicus sp. nov., isolated from tropical soil.</title>
        <authorList>
            <person name="Lee J.J."/>
            <person name="Kang M.S."/>
            <person name="Kim G.S."/>
            <person name="Lee C.S."/>
            <person name="Lim S."/>
            <person name="Lee J."/>
            <person name="Roh S.H."/>
            <person name="Kang H."/>
            <person name="Ha J.M."/>
            <person name="Bae S."/>
            <person name="Jung H.Y."/>
            <person name="Kim M.K."/>
        </authorList>
    </citation>
    <scope>NUCLEOTIDE SEQUENCE [LARGE SCALE GENOMIC DNA]</scope>
    <source>
        <strain evidence="2 3">LCS9</strain>
    </source>
</reference>
<keyword evidence="3" id="KW-1185">Reference proteome</keyword>
<dbReference type="Proteomes" id="UP000077177">
    <property type="component" value="Chromosome"/>
</dbReference>
<evidence type="ECO:0000313" key="2">
    <source>
        <dbReference type="EMBL" id="ANE50858.1"/>
    </source>
</evidence>
<organism evidence="2 3">
    <name type="scientific">Flavisolibacter tropicus</name>
    <dbReference type="NCBI Taxonomy" id="1492898"/>
    <lineage>
        <taxon>Bacteria</taxon>
        <taxon>Pseudomonadati</taxon>
        <taxon>Bacteroidota</taxon>
        <taxon>Chitinophagia</taxon>
        <taxon>Chitinophagales</taxon>
        <taxon>Chitinophagaceae</taxon>
        <taxon>Flavisolibacter</taxon>
    </lineage>
</organism>
<evidence type="ECO:0000256" key="1">
    <source>
        <dbReference type="SAM" id="Phobius"/>
    </source>
</evidence>
<dbReference type="EMBL" id="CP011390">
    <property type="protein sequence ID" value="ANE50858.1"/>
    <property type="molecule type" value="Genomic_DNA"/>
</dbReference>
<evidence type="ECO:0000313" key="3">
    <source>
        <dbReference type="Proteomes" id="UP000077177"/>
    </source>
</evidence>
<dbReference type="AlphaFoldDB" id="A0A172TV59"/>
<accession>A0A172TV59</accession>
<keyword evidence="1" id="KW-1133">Transmembrane helix</keyword>
<reference evidence="3" key="1">
    <citation type="submission" date="2015-01" db="EMBL/GenBank/DDBJ databases">
        <title>Flavisolibacter sp./LCS9/ whole genome sequencing.</title>
        <authorList>
            <person name="Kim M.K."/>
            <person name="Srinivasan S."/>
            <person name="Lee J.-J."/>
        </authorList>
    </citation>
    <scope>NUCLEOTIDE SEQUENCE [LARGE SCALE GENOMIC DNA]</scope>
    <source>
        <strain evidence="3">LCS9</strain>
    </source>
</reference>
<name>A0A172TV59_9BACT</name>
<sequence>MEPVIIILISMLVLGLLGVGQVIREQNKKRNQLALSLAYQGMVEKHKLQIEHVEVFEDRIIGLDRKQKVLVFLFHRSGCFSELTVPLLELTGCRIVEKHNEKGYITNVSIHMETLIKDKVYQLCFYDDQFDKPTSLLPAMRRARNWKQRIAVNSDPGVISLEAEYVL</sequence>
<dbReference type="STRING" id="1492898.SY85_10435"/>
<keyword evidence="1" id="KW-0812">Transmembrane</keyword>
<dbReference type="KEGG" id="fla:SY85_10435"/>
<dbReference type="RefSeq" id="WP_066404254.1">
    <property type="nucleotide sequence ID" value="NZ_CP011390.1"/>
</dbReference>
<feature type="transmembrane region" description="Helical" evidence="1">
    <location>
        <begin position="6"/>
        <end position="23"/>
    </location>
</feature>
<proteinExistence type="predicted"/>
<keyword evidence="1" id="KW-0472">Membrane</keyword>